<evidence type="ECO:0000256" key="1">
    <source>
        <dbReference type="ARBA" id="ARBA00004496"/>
    </source>
</evidence>
<evidence type="ECO:0000256" key="2">
    <source>
        <dbReference type="ARBA" id="ARBA00008051"/>
    </source>
</evidence>
<dbReference type="SMART" id="SM00028">
    <property type="entry name" value="TPR"/>
    <property type="match status" value="3"/>
</dbReference>
<dbReference type="SUPFAM" id="SSF48452">
    <property type="entry name" value="TPR-like"/>
    <property type="match status" value="1"/>
</dbReference>
<keyword evidence="11" id="KW-1185">Reference proteome</keyword>
<name>A0AAV9UEM4_9PEZI</name>
<dbReference type="Gene3D" id="1.25.40.10">
    <property type="entry name" value="Tetratricopeptide repeat domain"/>
    <property type="match status" value="1"/>
</dbReference>
<dbReference type="Proteomes" id="UP001375240">
    <property type="component" value="Unassembled WGS sequence"/>
</dbReference>
<dbReference type="InterPro" id="IPR000270">
    <property type="entry name" value="PB1_dom"/>
</dbReference>
<sequence length="461" mass="51318">MSFNKEVYETWVHALERYDIGDFPGALAGFELIQDASARIRFNIGIIYATIGEHQKAISSFNKALKKDHYLAIAYFQRGVSNFLISKYDDALTDFASARQHMRDNKHINYEQLGLRFSLYSCEVLFNRGLCHKHLGRKDAAMLDLANAAREKKVPDRHEVIDEALGNRGDGYTVFSVPVGTIFRIAEAKLRTAGHRPHQSTDVTKKTSTDSRPHQRSKSAITLPSHHNRTGSNDKNLPPIPTEKRRPATIATQKPRDNYKVQQQPPPPTSRTDVGRKPSISSHSGRPTVPMPIPVTVAPLRIDKSSGGSSSSSRSVSSNSSSSSIEDDSDYDYVPDYYGSEYSGWSEASRPSSGDTNDYVVLRGGGRMVFGKMKKIKVKIHYDDLIVIYIDPTISYRELTARVQAKLKLRGACKIKFKDEDGQQILLGDQEDLDHAIGLCGGSARQADAEVGKMEIWVSDP</sequence>
<comment type="caution">
    <text evidence="10">The sequence shown here is derived from an EMBL/GenBank/DDBJ whole genome shotgun (WGS) entry which is preliminary data.</text>
</comment>
<dbReference type="InterPro" id="IPR019734">
    <property type="entry name" value="TPR_rpt"/>
</dbReference>
<dbReference type="EMBL" id="JAVHNQ010000008">
    <property type="protein sequence ID" value="KAK6340925.1"/>
    <property type="molecule type" value="Genomic_DNA"/>
</dbReference>
<evidence type="ECO:0000256" key="5">
    <source>
        <dbReference type="ARBA" id="ARBA00022737"/>
    </source>
</evidence>
<dbReference type="PROSITE" id="PS51745">
    <property type="entry name" value="PB1"/>
    <property type="match status" value="1"/>
</dbReference>
<evidence type="ECO:0000256" key="8">
    <source>
        <dbReference type="SAM" id="MobiDB-lite"/>
    </source>
</evidence>
<dbReference type="Pfam" id="PF00564">
    <property type="entry name" value="PB1"/>
    <property type="match status" value="1"/>
</dbReference>
<dbReference type="AlphaFoldDB" id="A0AAV9UEM4"/>
<dbReference type="InterPro" id="IPR011990">
    <property type="entry name" value="TPR-like_helical_dom_sf"/>
</dbReference>
<dbReference type="PANTHER" id="PTHR15175:SF0">
    <property type="entry name" value="SH3 DOMAIN-CONTAINING PROTEIN C23A1.17"/>
    <property type="match status" value="1"/>
</dbReference>
<evidence type="ECO:0000256" key="6">
    <source>
        <dbReference type="ARBA" id="ARBA00022803"/>
    </source>
</evidence>
<keyword evidence="6 7" id="KW-0802">TPR repeat</keyword>
<evidence type="ECO:0000313" key="10">
    <source>
        <dbReference type="EMBL" id="KAK6340925.1"/>
    </source>
</evidence>
<evidence type="ECO:0000256" key="3">
    <source>
        <dbReference type="ARBA" id="ARBA00022443"/>
    </source>
</evidence>
<comment type="subcellular location">
    <subcellularLocation>
        <location evidence="1">Cytoplasm</location>
    </subcellularLocation>
</comment>
<feature type="region of interest" description="Disordered" evidence="8">
    <location>
        <begin position="190"/>
        <end position="331"/>
    </location>
</feature>
<dbReference type="InterPro" id="IPR053793">
    <property type="entry name" value="PB1-like"/>
</dbReference>
<proteinExistence type="inferred from homology"/>
<organism evidence="10 11">
    <name type="scientific">Orbilia brochopaga</name>
    <dbReference type="NCBI Taxonomy" id="3140254"/>
    <lineage>
        <taxon>Eukaryota</taxon>
        <taxon>Fungi</taxon>
        <taxon>Dikarya</taxon>
        <taxon>Ascomycota</taxon>
        <taxon>Pezizomycotina</taxon>
        <taxon>Orbiliomycetes</taxon>
        <taxon>Orbiliales</taxon>
        <taxon>Orbiliaceae</taxon>
        <taxon>Orbilia</taxon>
    </lineage>
</organism>
<dbReference type="Gene3D" id="3.10.20.90">
    <property type="entry name" value="Phosphatidylinositol 3-kinase Catalytic Subunit, Chain A, domain 1"/>
    <property type="match status" value="1"/>
</dbReference>
<protein>
    <recommendedName>
        <fullName evidence="9">PB1 domain-containing protein</fullName>
    </recommendedName>
</protein>
<accession>A0AAV9UEM4</accession>
<dbReference type="InterPro" id="IPR051864">
    <property type="entry name" value="NCF2_NOXA1"/>
</dbReference>
<dbReference type="FunFam" id="1.25.40.10:FF:000017">
    <property type="entry name" value="NADPH oxidase regulator NoxR"/>
    <property type="match status" value="1"/>
</dbReference>
<evidence type="ECO:0000259" key="9">
    <source>
        <dbReference type="PROSITE" id="PS51745"/>
    </source>
</evidence>
<comment type="similarity">
    <text evidence="2">Belongs to the NCF2/NOXA1 family.</text>
</comment>
<dbReference type="GO" id="GO:0005737">
    <property type="term" value="C:cytoplasm"/>
    <property type="evidence" value="ECO:0007669"/>
    <property type="project" value="UniProtKB-SubCell"/>
</dbReference>
<dbReference type="SUPFAM" id="SSF54277">
    <property type="entry name" value="CAD &amp; PB1 domains"/>
    <property type="match status" value="1"/>
</dbReference>
<dbReference type="PANTHER" id="PTHR15175">
    <property type="entry name" value="NEUTROPHIL CYTOSOLIC FACTOR 2, NEUTROPHIL NADPH OXIDASE FACTOR 2"/>
    <property type="match status" value="1"/>
</dbReference>
<evidence type="ECO:0000256" key="4">
    <source>
        <dbReference type="ARBA" id="ARBA00022490"/>
    </source>
</evidence>
<keyword evidence="4" id="KW-0963">Cytoplasm</keyword>
<feature type="compositionally biased region" description="Basic and acidic residues" evidence="8">
    <location>
        <begin position="203"/>
        <end position="213"/>
    </location>
</feature>
<dbReference type="SMART" id="SM00666">
    <property type="entry name" value="PB1"/>
    <property type="match status" value="1"/>
</dbReference>
<keyword evidence="3" id="KW-0728">SH3 domain</keyword>
<reference evidence="10 11" key="1">
    <citation type="submission" date="2019-10" db="EMBL/GenBank/DDBJ databases">
        <authorList>
            <person name="Palmer J.M."/>
        </authorList>
    </citation>
    <scope>NUCLEOTIDE SEQUENCE [LARGE SCALE GENOMIC DNA]</scope>
    <source>
        <strain evidence="10 11">TWF696</strain>
    </source>
</reference>
<gene>
    <name evidence="10" type="ORF">TWF696_009238</name>
</gene>
<evidence type="ECO:0000313" key="11">
    <source>
        <dbReference type="Proteomes" id="UP001375240"/>
    </source>
</evidence>
<dbReference type="Pfam" id="PF13181">
    <property type="entry name" value="TPR_8"/>
    <property type="match status" value="1"/>
</dbReference>
<dbReference type="PROSITE" id="PS50005">
    <property type="entry name" value="TPR"/>
    <property type="match status" value="1"/>
</dbReference>
<keyword evidence="5" id="KW-0677">Repeat</keyword>
<feature type="repeat" description="TPR" evidence="7">
    <location>
        <begin position="38"/>
        <end position="71"/>
    </location>
</feature>
<feature type="compositionally biased region" description="Low complexity" evidence="8">
    <location>
        <begin position="305"/>
        <end position="324"/>
    </location>
</feature>
<evidence type="ECO:0000256" key="7">
    <source>
        <dbReference type="PROSITE-ProRule" id="PRU00339"/>
    </source>
</evidence>
<feature type="domain" description="PB1" evidence="9">
    <location>
        <begin position="375"/>
        <end position="459"/>
    </location>
</feature>